<accession>C7MLK1</accession>
<name>C7MLK1_CRYCD</name>
<feature type="binding site" evidence="10">
    <location>
        <position position="266"/>
    </location>
    <ligand>
        <name>Zn(2+)</name>
        <dbReference type="ChEBI" id="CHEBI:29105"/>
    </ligand>
</feature>
<dbReference type="EMBL" id="CP001682">
    <property type="protein sequence ID" value="ACU93807.1"/>
    <property type="molecule type" value="Genomic_DNA"/>
</dbReference>
<dbReference type="KEGG" id="ccu:Ccur_00740"/>
<comment type="function">
    <text evidence="10">One of several proteins that assist in the late maturation steps of the functional core of the 30S ribosomal subunit. Helps release RbfA from mature subunits. May play a role in the assembly of ribosomal proteins into the subunit. Circularly permuted GTPase that catalyzes slow GTP hydrolysis, GTPase activity is stimulated by the 30S ribosomal subunit.</text>
</comment>
<dbReference type="GO" id="GO:0046872">
    <property type="term" value="F:metal ion binding"/>
    <property type="evidence" value="ECO:0007669"/>
    <property type="project" value="UniProtKB-KW"/>
</dbReference>
<evidence type="ECO:0000256" key="2">
    <source>
        <dbReference type="ARBA" id="ARBA00022517"/>
    </source>
</evidence>
<dbReference type="RefSeq" id="WP_012802496.1">
    <property type="nucleotide sequence ID" value="NC_013170.1"/>
</dbReference>
<dbReference type="PANTHER" id="PTHR32120">
    <property type="entry name" value="SMALL RIBOSOMAL SUBUNIT BIOGENESIS GTPASE RSGA"/>
    <property type="match status" value="1"/>
</dbReference>
<keyword evidence="7 10" id="KW-0862">Zinc</keyword>
<comment type="subcellular location">
    <subcellularLocation>
        <location evidence="10">Cytoplasm</location>
    </subcellularLocation>
</comment>
<dbReference type="InterPro" id="IPR027417">
    <property type="entry name" value="P-loop_NTPase"/>
</dbReference>
<organism evidence="14 15">
    <name type="scientific">Cryptobacterium curtum (strain ATCC 700683 / DSM 15641 / CCUG 43107 / 12-3)</name>
    <dbReference type="NCBI Taxonomy" id="469378"/>
    <lineage>
        <taxon>Bacteria</taxon>
        <taxon>Bacillati</taxon>
        <taxon>Actinomycetota</taxon>
        <taxon>Coriobacteriia</taxon>
        <taxon>Eggerthellales</taxon>
        <taxon>Eggerthellaceae</taxon>
        <taxon>Cryptobacterium</taxon>
    </lineage>
</organism>
<feature type="compositionally biased region" description="Low complexity" evidence="11">
    <location>
        <begin position="344"/>
        <end position="355"/>
    </location>
</feature>
<evidence type="ECO:0000256" key="6">
    <source>
        <dbReference type="ARBA" id="ARBA00022801"/>
    </source>
</evidence>
<feature type="compositionally biased region" description="Polar residues" evidence="11">
    <location>
        <begin position="332"/>
        <end position="343"/>
    </location>
</feature>
<dbReference type="PROSITE" id="PS51721">
    <property type="entry name" value="G_CP"/>
    <property type="match status" value="1"/>
</dbReference>
<feature type="domain" description="EngC GTPase" evidence="12">
    <location>
        <begin position="86"/>
        <end position="236"/>
    </location>
</feature>
<feature type="binding site" evidence="10">
    <location>
        <position position="274"/>
    </location>
    <ligand>
        <name>Zn(2+)</name>
        <dbReference type="ChEBI" id="CHEBI:29105"/>
    </ligand>
</feature>
<evidence type="ECO:0000256" key="10">
    <source>
        <dbReference type="HAMAP-Rule" id="MF_01820"/>
    </source>
</evidence>
<feature type="domain" description="CP-type G" evidence="13">
    <location>
        <begin position="77"/>
        <end position="238"/>
    </location>
</feature>
<dbReference type="GO" id="GO:0003924">
    <property type="term" value="F:GTPase activity"/>
    <property type="evidence" value="ECO:0007669"/>
    <property type="project" value="UniProtKB-UniRule"/>
</dbReference>
<dbReference type="Gene3D" id="1.10.40.50">
    <property type="entry name" value="Probable gtpase engc, domain 3"/>
    <property type="match status" value="1"/>
</dbReference>
<keyword evidence="15" id="KW-1185">Reference proteome</keyword>
<keyword evidence="8 10" id="KW-0694">RNA-binding</keyword>
<dbReference type="InterPro" id="IPR004881">
    <property type="entry name" value="Ribosome_biogen_GTPase_RsgA"/>
</dbReference>
<keyword evidence="5 10" id="KW-0547">Nucleotide-binding</keyword>
<evidence type="ECO:0000256" key="5">
    <source>
        <dbReference type="ARBA" id="ARBA00022741"/>
    </source>
</evidence>
<keyword evidence="3 10" id="KW-0479">Metal-binding</keyword>
<dbReference type="NCBIfam" id="TIGR00157">
    <property type="entry name" value="ribosome small subunit-dependent GTPase A"/>
    <property type="match status" value="1"/>
</dbReference>
<dbReference type="Proteomes" id="UP000000954">
    <property type="component" value="Chromosome"/>
</dbReference>
<sequence>MILKAQVVQLDRGFPLVRLASGDLIRCKHATSLVKEATQRAVIGDWVKIETDDAADKAQIVEILPRQQVLLRKDPAERSMVQVLAANFDTVIIAHPLPGLNIRRLERELVVACDTGARVVVALTKSDLVESDQVRTDAVAAVQAVVAPGIGVIEVSTVNQIGIDAVRALVSTGTQAVLMGRSGAGKSSLINALADQEVQATQPVRAADGKGRHTTVNRTMVRIQGGGEVIDMPGVRGLGLWDAQAGIDAAFPDVVEAARNCRFRDCRHQGDAGCGVGAAIKAGNITPERVAAYVRLSEENSQQLKRNKEAQWQTGAGRSGRSRQPYSRDVARSSNARKNSYKTARNSNARNSNAQ</sequence>
<dbReference type="PANTHER" id="PTHR32120:SF10">
    <property type="entry name" value="SMALL RIBOSOMAL SUBUNIT BIOGENESIS GTPASE RSGA"/>
    <property type="match status" value="1"/>
</dbReference>
<feature type="binding site" evidence="10">
    <location>
        <position position="261"/>
    </location>
    <ligand>
        <name>Zn(2+)</name>
        <dbReference type="ChEBI" id="CHEBI:29105"/>
    </ligand>
</feature>
<keyword evidence="2 10" id="KW-0690">Ribosome biogenesis</keyword>
<dbReference type="CDD" id="cd01854">
    <property type="entry name" value="YjeQ_EngC"/>
    <property type="match status" value="1"/>
</dbReference>
<comment type="similarity">
    <text evidence="10">Belongs to the TRAFAC class YlqF/YawG GTPase family. RsgA subfamily.</text>
</comment>
<dbReference type="GO" id="GO:0005525">
    <property type="term" value="F:GTP binding"/>
    <property type="evidence" value="ECO:0007669"/>
    <property type="project" value="UniProtKB-UniRule"/>
</dbReference>
<evidence type="ECO:0000256" key="11">
    <source>
        <dbReference type="SAM" id="MobiDB-lite"/>
    </source>
</evidence>
<feature type="binding site" evidence="10">
    <location>
        <begin position="124"/>
        <end position="127"/>
    </location>
    <ligand>
        <name>GTP</name>
        <dbReference type="ChEBI" id="CHEBI:37565"/>
    </ligand>
</feature>
<evidence type="ECO:0000256" key="4">
    <source>
        <dbReference type="ARBA" id="ARBA00022730"/>
    </source>
</evidence>
<evidence type="ECO:0000256" key="8">
    <source>
        <dbReference type="ARBA" id="ARBA00022884"/>
    </source>
</evidence>
<feature type="compositionally biased region" description="Polar residues" evidence="11">
    <location>
        <begin position="300"/>
        <end position="316"/>
    </location>
</feature>
<evidence type="ECO:0000256" key="7">
    <source>
        <dbReference type="ARBA" id="ARBA00022833"/>
    </source>
</evidence>
<feature type="binding site" evidence="10">
    <location>
        <position position="268"/>
    </location>
    <ligand>
        <name>Zn(2+)</name>
        <dbReference type="ChEBI" id="CHEBI:29105"/>
    </ligand>
</feature>
<comment type="cofactor">
    <cofactor evidence="10">
        <name>Zn(2+)</name>
        <dbReference type="ChEBI" id="CHEBI:29105"/>
    </cofactor>
    <text evidence="10">Binds 1 zinc ion per subunit.</text>
</comment>
<protein>
    <recommendedName>
        <fullName evidence="10">Small ribosomal subunit biogenesis GTPase RsgA</fullName>
        <ecNumber evidence="10">3.6.1.-</ecNumber>
    </recommendedName>
</protein>
<dbReference type="GO" id="GO:0019843">
    <property type="term" value="F:rRNA binding"/>
    <property type="evidence" value="ECO:0007669"/>
    <property type="project" value="UniProtKB-KW"/>
</dbReference>
<evidence type="ECO:0000256" key="9">
    <source>
        <dbReference type="ARBA" id="ARBA00023134"/>
    </source>
</evidence>
<evidence type="ECO:0000259" key="13">
    <source>
        <dbReference type="PROSITE" id="PS51721"/>
    </source>
</evidence>
<keyword evidence="9 10" id="KW-0342">GTP-binding</keyword>
<dbReference type="STRING" id="469378.Ccur_00740"/>
<gene>
    <name evidence="10" type="primary">rsgA</name>
    <name evidence="14" type="ordered locus">Ccur_00740</name>
</gene>
<dbReference type="eggNOG" id="COG1162">
    <property type="taxonomic scope" value="Bacteria"/>
</dbReference>
<dbReference type="InterPro" id="IPR030378">
    <property type="entry name" value="G_CP_dom"/>
</dbReference>
<dbReference type="PROSITE" id="PS50936">
    <property type="entry name" value="ENGC_GTPASE"/>
    <property type="match status" value="1"/>
</dbReference>
<evidence type="ECO:0000256" key="1">
    <source>
        <dbReference type="ARBA" id="ARBA00022490"/>
    </source>
</evidence>
<evidence type="ECO:0000259" key="12">
    <source>
        <dbReference type="PROSITE" id="PS50936"/>
    </source>
</evidence>
<evidence type="ECO:0000313" key="15">
    <source>
        <dbReference type="Proteomes" id="UP000000954"/>
    </source>
</evidence>
<evidence type="ECO:0000313" key="14">
    <source>
        <dbReference type="EMBL" id="ACU93807.1"/>
    </source>
</evidence>
<keyword evidence="4 10" id="KW-0699">rRNA-binding</keyword>
<keyword evidence="6 10" id="KW-0378">Hydrolase</keyword>
<feature type="region of interest" description="Disordered" evidence="11">
    <location>
        <begin position="300"/>
        <end position="355"/>
    </location>
</feature>
<dbReference type="Pfam" id="PF03193">
    <property type="entry name" value="RsgA_GTPase"/>
    <property type="match status" value="1"/>
</dbReference>
<dbReference type="SUPFAM" id="SSF52540">
    <property type="entry name" value="P-loop containing nucleoside triphosphate hydrolases"/>
    <property type="match status" value="1"/>
</dbReference>
<reference evidence="14 15" key="1">
    <citation type="journal article" date="2009" name="Stand. Genomic Sci.">
        <title>Complete genome sequence of Cryptobacterium curtum type strain (12-3).</title>
        <authorList>
            <person name="Mavrommatis K."/>
            <person name="Pukall R."/>
            <person name="Rohde C."/>
            <person name="Chen F."/>
            <person name="Sims D."/>
            <person name="Brettin T."/>
            <person name="Kuske C."/>
            <person name="Detter J.C."/>
            <person name="Han C."/>
            <person name="Lapidus A."/>
            <person name="Copeland A."/>
            <person name="Glavina Del Rio T."/>
            <person name="Nolan M."/>
            <person name="Lucas S."/>
            <person name="Tice H."/>
            <person name="Cheng J.F."/>
            <person name="Bruce D."/>
            <person name="Goodwin L."/>
            <person name="Pitluck S."/>
            <person name="Ovchinnikova G."/>
            <person name="Pati A."/>
            <person name="Ivanova N."/>
            <person name="Chen A."/>
            <person name="Palaniappan K."/>
            <person name="Chain P."/>
            <person name="D'haeseleer P."/>
            <person name="Goker M."/>
            <person name="Bristow J."/>
            <person name="Eisen J.A."/>
            <person name="Markowitz V."/>
            <person name="Hugenholtz P."/>
            <person name="Rohde M."/>
            <person name="Klenk H.P."/>
            <person name="Kyrpides N.C."/>
        </authorList>
    </citation>
    <scope>NUCLEOTIDE SEQUENCE [LARGE SCALE GENOMIC DNA]</scope>
    <source>
        <strain evidence="15">ATCC 700683 / DSM 15641 / 12-3</strain>
    </source>
</reference>
<dbReference type="GO" id="GO:0005737">
    <property type="term" value="C:cytoplasm"/>
    <property type="evidence" value="ECO:0007669"/>
    <property type="project" value="UniProtKB-SubCell"/>
</dbReference>
<dbReference type="InterPro" id="IPR010914">
    <property type="entry name" value="RsgA_GTPase_dom"/>
</dbReference>
<proteinExistence type="inferred from homology"/>
<dbReference type="AlphaFoldDB" id="C7MLK1"/>
<feature type="binding site" evidence="10">
    <location>
        <begin position="180"/>
        <end position="188"/>
    </location>
    <ligand>
        <name>GTP</name>
        <dbReference type="ChEBI" id="CHEBI:37565"/>
    </ligand>
</feature>
<keyword evidence="1 10" id="KW-0963">Cytoplasm</keyword>
<dbReference type="Gene3D" id="3.40.50.300">
    <property type="entry name" value="P-loop containing nucleotide triphosphate hydrolases"/>
    <property type="match status" value="1"/>
</dbReference>
<comment type="subunit">
    <text evidence="10">Monomer. Associates with 30S ribosomal subunit, binds 16S rRNA.</text>
</comment>
<dbReference type="GO" id="GO:0042274">
    <property type="term" value="P:ribosomal small subunit biogenesis"/>
    <property type="evidence" value="ECO:0007669"/>
    <property type="project" value="UniProtKB-UniRule"/>
</dbReference>
<dbReference type="HOGENOM" id="CLU_033617_0_1_11"/>
<evidence type="ECO:0000256" key="3">
    <source>
        <dbReference type="ARBA" id="ARBA00022723"/>
    </source>
</evidence>
<dbReference type="HAMAP" id="MF_01820">
    <property type="entry name" value="GTPase_RsgA"/>
    <property type="match status" value="1"/>
</dbReference>
<dbReference type="EC" id="3.6.1.-" evidence="10"/>